<name>A0A495IBX0_9MICO</name>
<sequence length="427" mass="44764">MNDELELIRDGNGIAVIGDPGAIERFLTGQGITESRDLGLSRLGSTLSVGAAAAQSGATIAANSGRWIQLSQASAAALASGVPMAGSTPGLARAIMTNNGQISSILEYSRGAGAMLTNPAVLAGAAGIMAQLAMKQSMDEITAYLATIDAKVDDVLRAQKDEAVAGMIGAELEIDEAMILREEVGRVSEVTWSKVQGTSSTLKTTQAYALRQLDALADKMERHSKVGDLHDTFIDAEGTVEEWLAVIARCFQLQDALAVLELDRVLDSSPDELDAHRRGVELSRDKRRNVISQTTLGLLRRMDAAASSANSKVLLHPFAPGAIVQSGNGVAADVVAFHERLGIEGDRESISSRRWSEAAVDTKDKALEAGAEGVEAAAQLGAEGIRVASRLGTEGVTVAGKFGAAALSRGRSLRGRLFDSAADDDRD</sequence>
<comment type="caution">
    <text evidence="1">The sequence shown here is derived from an EMBL/GenBank/DDBJ whole genome shotgun (WGS) entry which is preliminary data.</text>
</comment>
<organism evidence="1 2">
    <name type="scientific">Frondihabitans australicus</name>
    <dbReference type="NCBI Taxonomy" id="386892"/>
    <lineage>
        <taxon>Bacteria</taxon>
        <taxon>Bacillati</taxon>
        <taxon>Actinomycetota</taxon>
        <taxon>Actinomycetes</taxon>
        <taxon>Micrococcales</taxon>
        <taxon>Microbacteriaceae</taxon>
        <taxon>Frondihabitans</taxon>
    </lineage>
</organism>
<gene>
    <name evidence="1" type="ORF">C8E83_0587</name>
</gene>
<reference evidence="1 2" key="1">
    <citation type="submission" date="2018-10" db="EMBL/GenBank/DDBJ databases">
        <title>Sequencing the genomes of 1000 actinobacteria strains.</title>
        <authorList>
            <person name="Klenk H.-P."/>
        </authorList>
    </citation>
    <scope>NUCLEOTIDE SEQUENCE [LARGE SCALE GENOMIC DNA]</scope>
    <source>
        <strain evidence="1 2">DSM 17894</strain>
    </source>
</reference>
<proteinExistence type="predicted"/>
<accession>A0A495IBX0</accession>
<dbReference type="AlphaFoldDB" id="A0A495IBX0"/>
<protein>
    <submittedName>
        <fullName evidence="1">Uncharacterized protein</fullName>
    </submittedName>
</protein>
<evidence type="ECO:0000313" key="2">
    <source>
        <dbReference type="Proteomes" id="UP000280008"/>
    </source>
</evidence>
<dbReference type="EMBL" id="RBKS01000001">
    <property type="protein sequence ID" value="RKR73494.1"/>
    <property type="molecule type" value="Genomic_DNA"/>
</dbReference>
<dbReference type="RefSeq" id="WP_211331652.1">
    <property type="nucleotide sequence ID" value="NZ_RBKS01000001.1"/>
</dbReference>
<dbReference type="Proteomes" id="UP000280008">
    <property type="component" value="Unassembled WGS sequence"/>
</dbReference>
<evidence type="ECO:0000313" key="1">
    <source>
        <dbReference type="EMBL" id="RKR73494.1"/>
    </source>
</evidence>
<keyword evidence="2" id="KW-1185">Reference proteome</keyword>